<dbReference type="SUPFAM" id="SSF47203">
    <property type="entry name" value="Acyl-CoA dehydrogenase C-terminal domain-like"/>
    <property type="match status" value="1"/>
</dbReference>
<evidence type="ECO:0000256" key="1">
    <source>
        <dbReference type="ARBA" id="ARBA00001974"/>
    </source>
</evidence>
<dbReference type="Gene3D" id="1.10.540.10">
    <property type="entry name" value="Acyl-CoA dehydrogenase/oxidase, N-terminal domain"/>
    <property type="match status" value="1"/>
</dbReference>
<evidence type="ECO:0000256" key="6">
    <source>
        <dbReference type="SAM" id="MobiDB-lite"/>
    </source>
</evidence>
<dbReference type="GO" id="GO:0003995">
    <property type="term" value="F:acyl-CoA dehydrogenase activity"/>
    <property type="evidence" value="ECO:0007669"/>
    <property type="project" value="TreeGrafter"/>
</dbReference>
<dbReference type="SUPFAM" id="SSF56645">
    <property type="entry name" value="Acyl-CoA dehydrogenase NM domain-like"/>
    <property type="match status" value="1"/>
</dbReference>
<keyword evidence="3 5" id="KW-0285">Flavoprotein</keyword>
<dbReference type="AlphaFoldDB" id="V5RMU9"/>
<gene>
    <name evidence="10" type="primary">epnF</name>
</gene>
<sequence length="599" mass="65169">MSDSKSVNLFHRHGVPSFLEGIYQGRFEWDMISNFVAQDSADEKAGDAAVERLTDILRNRVNPTAVDATRELPEGLLEELRRTGFLNLQDSPDIGGLGLSSYNTFRVVQAAASWSVPVALVLGIQTAVGSGTYLRALPPGELHSYVEQRLLDGIISGSADTEPAGASNSARRTRAVPTDDGEAFLLTGEKIHIGNGPIADIVTVSAMLDEDGQDRPRLFFVETSDPGFSIRSRHEFMGVKGFPNAALVLDGVRVPRERMIVEVDPDTEVRITAELTMAVVRGRLHLITAPSLAISKLCLEWSRNFVNRRTIDGRPLGAREEIQHMVSSTMADVFAIQALAEWSLLPADQPDLGLNVAFEQNVTKAISAEICWRAADRTMDLLAGEGFETAPSKARRGAPALPLERFYRDARNLRISGGVSFLLQFWAARMSQFTYYGPDHAGQSAALSQDGGQQPCTDGLDPLNADHLRFAAAETRRLGAACQKFAADHPAPGLYEHQHRLIAFSRIADEILTMSVVLAKAARLHHEGRTEAQDLAAIYCAHARDRLAALWRQAEPVTAGPDHAAVSDAWLSGDDTYASLITGVITDVPPTADTHPGKR</sequence>
<comment type="similarity">
    <text evidence="2 5">Belongs to the acyl-CoA dehydrogenase family.</text>
</comment>
<keyword evidence="4 5" id="KW-0274">FAD</keyword>
<evidence type="ECO:0000256" key="4">
    <source>
        <dbReference type="ARBA" id="ARBA00022827"/>
    </source>
</evidence>
<evidence type="ECO:0000256" key="3">
    <source>
        <dbReference type="ARBA" id="ARBA00022630"/>
    </source>
</evidence>
<dbReference type="Pfam" id="PF00441">
    <property type="entry name" value="Acyl-CoA_dh_1"/>
    <property type="match status" value="1"/>
</dbReference>
<protein>
    <submittedName>
        <fullName evidence="10">EpnF</fullName>
    </submittedName>
</protein>
<dbReference type="EMBL" id="KF647220">
    <property type="protein sequence ID" value="AHB38508.1"/>
    <property type="molecule type" value="Genomic_DNA"/>
</dbReference>
<dbReference type="Pfam" id="PF02771">
    <property type="entry name" value="Acyl-CoA_dh_N"/>
    <property type="match status" value="1"/>
</dbReference>
<evidence type="ECO:0000259" key="9">
    <source>
        <dbReference type="Pfam" id="PF02771"/>
    </source>
</evidence>
<feature type="region of interest" description="Disordered" evidence="6">
    <location>
        <begin position="157"/>
        <end position="176"/>
    </location>
</feature>
<evidence type="ECO:0000256" key="2">
    <source>
        <dbReference type="ARBA" id="ARBA00009347"/>
    </source>
</evidence>
<feature type="domain" description="Acyl-CoA oxidase/dehydrogenase middle" evidence="8">
    <location>
        <begin position="161"/>
        <end position="252"/>
    </location>
</feature>
<feature type="domain" description="Acyl-CoA dehydrogenase/oxidase N-terminal" evidence="9">
    <location>
        <begin position="51"/>
        <end position="131"/>
    </location>
</feature>
<dbReference type="Pfam" id="PF02770">
    <property type="entry name" value="Acyl-CoA_dh_M"/>
    <property type="match status" value="1"/>
</dbReference>
<dbReference type="InterPro" id="IPR006091">
    <property type="entry name" value="Acyl-CoA_Oxase/DH_mid-dom"/>
</dbReference>
<dbReference type="Gene3D" id="1.20.140.10">
    <property type="entry name" value="Butyryl-CoA Dehydrogenase, subunit A, domain 3"/>
    <property type="match status" value="2"/>
</dbReference>
<dbReference type="InterPro" id="IPR037069">
    <property type="entry name" value="AcylCoA_DH/ox_N_sf"/>
</dbReference>
<name>V5RMU9_STRHY</name>
<dbReference type="PANTHER" id="PTHR43884:SF40">
    <property type="entry name" value="ACYL-COA DEHYDROGENASE"/>
    <property type="match status" value="1"/>
</dbReference>
<dbReference type="GO" id="GO:0050660">
    <property type="term" value="F:flavin adenine dinucleotide binding"/>
    <property type="evidence" value="ECO:0007669"/>
    <property type="project" value="InterPro"/>
</dbReference>
<dbReference type="InterPro" id="IPR013786">
    <property type="entry name" value="AcylCoA_DH/ox_N"/>
</dbReference>
<comment type="cofactor">
    <cofactor evidence="1 5">
        <name>FAD</name>
        <dbReference type="ChEBI" id="CHEBI:57692"/>
    </cofactor>
</comment>
<dbReference type="InterPro" id="IPR036250">
    <property type="entry name" value="AcylCo_DH-like_C"/>
</dbReference>
<accession>V5RMU9</accession>
<keyword evidence="5" id="KW-0560">Oxidoreductase</keyword>
<dbReference type="InterPro" id="IPR009100">
    <property type="entry name" value="AcylCoA_DH/oxidase_NM_dom_sf"/>
</dbReference>
<dbReference type="CDD" id="cd00567">
    <property type="entry name" value="ACAD"/>
    <property type="match status" value="1"/>
</dbReference>
<dbReference type="Gene3D" id="2.40.110.10">
    <property type="entry name" value="Butyryl-CoA Dehydrogenase, subunit A, domain 2"/>
    <property type="match status" value="1"/>
</dbReference>
<dbReference type="InterPro" id="IPR046373">
    <property type="entry name" value="Acyl-CoA_Oxase/DH_mid-dom_sf"/>
</dbReference>
<feature type="domain" description="Acyl-CoA dehydrogenase/oxidase C-terminal" evidence="7">
    <location>
        <begin position="287"/>
        <end position="420"/>
    </location>
</feature>
<dbReference type="InterPro" id="IPR009075">
    <property type="entry name" value="AcylCo_DH/oxidase_C"/>
</dbReference>
<organism evidence="10">
    <name type="scientific">Streptomyces hygroscopicus</name>
    <dbReference type="NCBI Taxonomy" id="1912"/>
    <lineage>
        <taxon>Bacteria</taxon>
        <taxon>Bacillati</taxon>
        <taxon>Actinomycetota</taxon>
        <taxon>Actinomycetes</taxon>
        <taxon>Kitasatosporales</taxon>
        <taxon>Streptomycetaceae</taxon>
        <taxon>Streptomyces</taxon>
        <taxon>Streptomyces violaceusniger group</taxon>
    </lineage>
</organism>
<evidence type="ECO:0000259" key="8">
    <source>
        <dbReference type="Pfam" id="PF02770"/>
    </source>
</evidence>
<evidence type="ECO:0000256" key="5">
    <source>
        <dbReference type="RuleBase" id="RU362125"/>
    </source>
</evidence>
<evidence type="ECO:0000259" key="7">
    <source>
        <dbReference type="Pfam" id="PF00441"/>
    </source>
</evidence>
<reference evidence="10" key="1">
    <citation type="journal article" date="2013" name="ACS Chem. Biol.">
        <title>Genetic Basis for the Biosynthesis of the Pharmaceutically Important Class of Epoxyketone Proteasome Inhibitors.</title>
        <authorList>
            <person name="Schorn M."/>
            <person name="Zettler J."/>
            <person name="Noel J.P."/>
            <person name="Dorrestein P.C."/>
            <person name="Moore B.S."/>
            <person name="Kaysser L."/>
        </authorList>
    </citation>
    <scope>NUCLEOTIDE SEQUENCE</scope>
    <source>
        <strain evidence="10">ATCC 53709</strain>
    </source>
</reference>
<evidence type="ECO:0000313" key="10">
    <source>
        <dbReference type="EMBL" id="AHB38508.1"/>
    </source>
</evidence>
<dbReference type="PANTHER" id="PTHR43884">
    <property type="entry name" value="ACYL-COA DEHYDROGENASE"/>
    <property type="match status" value="1"/>
</dbReference>
<proteinExistence type="inferred from homology"/>